<dbReference type="RefSeq" id="WP_163674856.1">
    <property type="nucleotide sequence ID" value="NZ_AP022582.1"/>
</dbReference>
<name>A0A7I7NSV8_9MYCO</name>
<evidence type="ECO:0000313" key="2">
    <source>
        <dbReference type="Proteomes" id="UP000466632"/>
    </source>
</evidence>
<keyword evidence="2" id="KW-1185">Reference proteome</keyword>
<dbReference type="KEGG" id="mseo:MSEO_02550"/>
<organism evidence="1 2">
    <name type="scientific">Mycobacterium seoulense</name>
    <dbReference type="NCBI Taxonomy" id="386911"/>
    <lineage>
        <taxon>Bacteria</taxon>
        <taxon>Bacillati</taxon>
        <taxon>Actinomycetota</taxon>
        <taxon>Actinomycetes</taxon>
        <taxon>Mycobacteriales</taxon>
        <taxon>Mycobacteriaceae</taxon>
        <taxon>Mycobacterium</taxon>
    </lineage>
</organism>
<proteinExistence type="predicted"/>
<protein>
    <submittedName>
        <fullName evidence="1">Uncharacterized protein</fullName>
    </submittedName>
</protein>
<reference evidence="1 2" key="1">
    <citation type="journal article" date="2019" name="Emerg. Microbes Infect.">
        <title>Comprehensive subspecies identification of 175 nontuberculous mycobacteria species based on 7547 genomic profiles.</title>
        <authorList>
            <person name="Matsumoto Y."/>
            <person name="Kinjo T."/>
            <person name="Motooka D."/>
            <person name="Nabeya D."/>
            <person name="Jung N."/>
            <person name="Uechi K."/>
            <person name="Horii T."/>
            <person name="Iida T."/>
            <person name="Fujita J."/>
            <person name="Nakamura S."/>
        </authorList>
    </citation>
    <scope>NUCLEOTIDE SEQUENCE [LARGE SCALE GENOMIC DNA]</scope>
    <source>
        <strain evidence="1 2">JCM 16018</strain>
    </source>
</reference>
<gene>
    <name evidence="1" type="ORF">MSEO_02550</name>
</gene>
<dbReference type="Proteomes" id="UP000466632">
    <property type="component" value="Chromosome"/>
</dbReference>
<evidence type="ECO:0000313" key="1">
    <source>
        <dbReference type="EMBL" id="BBX99755.1"/>
    </source>
</evidence>
<accession>A0A7I7NSV8</accession>
<sequence>MSILGDATVVLARLTRSTSNALRVELSTPDGTELARAQQKGGAAVLFGFKNGGKSEYTLSAASGDELKIAVAGTTTITKQNTPVGKIVPADGAARLEDGGGTVLAVVRPHSGHKADNAWHHRLLSPSGEALGVLTLMTVHTGWSDIESEAIQLLFNRNVATLKAPSAGAMLTLTAPVHPQLGDVLAAACVDFSVLPRGYIE</sequence>
<dbReference type="EMBL" id="AP022582">
    <property type="protein sequence ID" value="BBX99755.1"/>
    <property type="molecule type" value="Genomic_DNA"/>
</dbReference>
<dbReference type="AlphaFoldDB" id="A0A7I7NSV8"/>